<feature type="non-terminal residue" evidence="4">
    <location>
        <position position="1655"/>
    </location>
</feature>
<feature type="region of interest" description="Disordered" evidence="2">
    <location>
        <begin position="1595"/>
        <end position="1618"/>
    </location>
</feature>
<feature type="compositionally biased region" description="Basic and acidic residues" evidence="2">
    <location>
        <begin position="62"/>
        <end position="71"/>
    </location>
</feature>
<keyword evidence="1" id="KW-0175">Coiled coil</keyword>
<dbReference type="InterPro" id="IPR057659">
    <property type="entry name" value="CEP152_CC"/>
</dbReference>
<protein>
    <submittedName>
        <fullName evidence="4">CE152 protein</fullName>
    </submittedName>
</protein>
<dbReference type="PANTHER" id="PTHR10337">
    <property type="entry name" value="SHC TRANSFORMING PROTEIN"/>
    <property type="match status" value="1"/>
</dbReference>
<feature type="coiled-coil region" evidence="1">
    <location>
        <begin position="725"/>
        <end position="818"/>
    </location>
</feature>
<organism evidence="4 5">
    <name type="scientific">Chroicocephalus maculipennis</name>
    <name type="common">Brown-hooded gull</name>
    <name type="synonym">Larus maculipennis</name>
    <dbReference type="NCBI Taxonomy" id="287016"/>
    <lineage>
        <taxon>Eukaryota</taxon>
        <taxon>Metazoa</taxon>
        <taxon>Chordata</taxon>
        <taxon>Craniata</taxon>
        <taxon>Vertebrata</taxon>
        <taxon>Euteleostomi</taxon>
        <taxon>Archelosauria</taxon>
        <taxon>Archosauria</taxon>
        <taxon>Dinosauria</taxon>
        <taxon>Saurischia</taxon>
        <taxon>Theropoda</taxon>
        <taxon>Coelurosauria</taxon>
        <taxon>Aves</taxon>
        <taxon>Neognathae</taxon>
        <taxon>Neoaves</taxon>
        <taxon>Charadriiformes</taxon>
        <taxon>Laridae</taxon>
        <taxon>Chroicocephalus</taxon>
    </lineage>
</organism>
<feature type="region of interest" description="Disordered" evidence="2">
    <location>
        <begin position="1104"/>
        <end position="1131"/>
    </location>
</feature>
<evidence type="ECO:0000259" key="3">
    <source>
        <dbReference type="Pfam" id="PF25770"/>
    </source>
</evidence>
<dbReference type="GO" id="GO:0005813">
    <property type="term" value="C:centrosome"/>
    <property type="evidence" value="ECO:0007669"/>
    <property type="project" value="TreeGrafter"/>
</dbReference>
<feature type="domain" description="CEP152 CEP63 binding coiled coil" evidence="3">
    <location>
        <begin position="1235"/>
        <end position="1290"/>
    </location>
</feature>
<feature type="region of interest" description="Disordered" evidence="2">
    <location>
        <begin position="1"/>
        <end position="71"/>
    </location>
</feature>
<reference evidence="4 5" key="1">
    <citation type="submission" date="2019-09" db="EMBL/GenBank/DDBJ databases">
        <title>Bird 10,000 Genomes (B10K) Project - Family phase.</title>
        <authorList>
            <person name="Zhang G."/>
        </authorList>
    </citation>
    <scope>NUCLEOTIDE SEQUENCE [LARGE SCALE GENOMIC DNA]</scope>
    <source>
        <strain evidence="4">B10K-DU-021-33</strain>
        <tissue evidence="4">Mixed tissue sample</tissue>
    </source>
</reference>
<evidence type="ECO:0000256" key="2">
    <source>
        <dbReference type="SAM" id="MobiDB-lite"/>
    </source>
</evidence>
<evidence type="ECO:0000313" key="4">
    <source>
        <dbReference type="EMBL" id="NWT39055.1"/>
    </source>
</evidence>
<proteinExistence type="predicted"/>
<feature type="non-terminal residue" evidence="4">
    <location>
        <position position="1"/>
    </location>
</feature>
<feature type="coiled-coil region" evidence="1">
    <location>
        <begin position="1158"/>
        <end position="1206"/>
    </location>
</feature>
<accession>A0A7K5N843</accession>
<dbReference type="InterPro" id="IPR051235">
    <property type="entry name" value="CEP152/SHC-Transforming"/>
</dbReference>
<dbReference type="EMBL" id="VYZF01000255">
    <property type="protein sequence ID" value="NWT39055.1"/>
    <property type="molecule type" value="Genomic_DNA"/>
</dbReference>
<feature type="region of interest" description="Disordered" evidence="2">
    <location>
        <begin position="1634"/>
        <end position="1655"/>
    </location>
</feature>
<feature type="coiled-coil region" evidence="1">
    <location>
        <begin position="328"/>
        <end position="514"/>
    </location>
</feature>
<sequence length="1655" mass="191144">MSLDFDSGALQTQHEDEEYDQEDYAREQELQQLLTDLPHDMLEDSGDQLSSYSDCSIQETEEQPHEPGKHDGMWNNHPLISDPQNGYEQGQNLYPEQFLCDQQNDHVEKLGKNWNGLHNDEDNKHLYDIKEDYCGQNGQEDPDDDVYLGRDEFNAPSCYQQNNMYHLSENFRPYTNGHKPEFNSQQSKIINFPDAPKEHLKQFVASDVVSGQSPESYKVTYKQYQNGIHQQIPVIQEGTRRNEVFEDLQHEFLGNNENSSENMQILQLQVLNKARERQLEELNEKLEKSAQQIRYLSHQLSMVKDEKDGLAVSLHESQKLYQNGKEREVHLEGQIKALETQIQALTTNEEQILKQSKVAEVAMESMQKQLLELQRSDALQRAREQHEAIISALKQKYEKEILSLEQKLDTTKSALREQKELCNNLGEHVKQLEKMLEETKCEKTEIINRLTRSLEESQKQCANLLQTGSMQETNQLRFQLQQAQSAHMISSNMNKALQEELMELKEEIALYESAAKLGVFLNDAGGELHTNPGDSYVDLGIKKMTVKKPRFCSAIQNRDMDKELSKDEIIVELKAELERLLNSNKMKRNQITQLQNDLKDCQRTLEEYKQLMKAEKASKESEVCSFTLFLKVKIPLVSDNLKEEVLRLRKANETLLQEVENHTSTIEELKENEEKLKSLNQDLCCQMRKMVQDFDQDKQEAIVRCERTYQQHHEDTKAHFEKDLMERYAAEKQQLIQTYEETILQLKANIEELNREMTAVKECYIGVCGEKDTLEATLRQKFEQEQQLKEEKLKKQLLEEKEDALNLLRTELEEKHSSSMTAAKRQWLEEKEQQIEDEVALAKVHWEKEEKENKEQLFAKIEREWQSRLEEMRTTVVECNDCSSQTDRVTIVDEASTKQLEGIVEDQRLQIQKALKESMASEEALKELKIELENKYCKNLASQVDAALTQARVRWLQELTDLKEYKVNLKIEQEKWEKEHKEAAAQQRLQDEINRYEEKTLVELEYLLSEIHEELVKCTHSKHSWKDKSFNAHVQLGHQCEDKLKACLQKAYRTTVYTILEKKDREWKEKYEELLTNVNKEAYSCLQHDEGGNWDMARPPAYNAGHQTEAQRRLKRQPPLQETGTDKGQKCTERNLGSQEAFCCEQCCQELDKRETVCQDLKKELEIARKHLQLAVKEHEAKSEQIQENKKVLEALIAENSEMKTKLKDLGTPPRSLSKGGVSKPCTSCDSLKGLEEMRAQYIKAVSKIKCNVFVGDMLCYIRESKERAAEMIKAEVLRERQETARKMRKYYLTCLQQLLTDNGKHEGAEKKIMNAASKLATMAKGLETPLRHIPESKSTRSALLLNSDLPPGAEYSKRDRMLQARSNHMESKSCGKSITEKANGKTVQKRVPHDLRQQFDAVQTETRHTLHETVTSNIQDGNNSKNLDGASRDALPEFYPNEDGRREKYGPIVNVDKGLLCAASNIAHQNAPPSAFQVTLENTRVPNFTNGHAISGPTHDILKSKNERMVLKEDKYIQSCGKWKTRSKRTQELNCQETPERDEGSCSEWSSVNGSLHLDRSDMRLSYPEQKASTNVQAQTACCEEFPQIRSFSPADENVPSWRDLPNGNGKILSTKSSTKVYSRGHLITNPERTSFLNSDKSNSAVAQLKVSPD</sequence>
<dbReference type="GO" id="GO:0007099">
    <property type="term" value="P:centriole replication"/>
    <property type="evidence" value="ECO:0007669"/>
    <property type="project" value="TreeGrafter"/>
</dbReference>
<feature type="compositionally biased region" description="Polar residues" evidence="2">
    <location>
        <begin position="1634"/>
        <end position="1647"/>
    </location>
</feature>
<dbReference type="Pfam" id="PF25770">
    <property type="entry name" value="CC_CEP63-bind_CEP152"/>
    <property type="match status" value="1"/>
</dbReference>
<feature type="coiled-coil region" evidence="1">
    <location>
        <begin position="570"/>
        <end position="686"/>
    </location>
</feature>
<dbReference type="Proteomes" id="UP000524558">
    <property type="component" value="Unassembled WGS sequence"/>
</dbReference>
<feature type="region of interest" description="Disordered" evidence="2">
    <location>
        <begin position="1529"/>
        <end position="1549"/>
    </location>
</feature>
<gene>
    <name evidence="4" type="primary">Cep152</name>
    <name evidence="4" type="ORF">CHRMAC_R12080</name>
</gene>
<feature type="coiled-coil region" evidence="1">
    <location>
        <begin position="265"/>
        <end position="299"/>
    </location>
</feature>
<keyword evidence="5" id="KW-1185">Reference proteome</keyword>
<feature type="compositionally biased region" description="Polar residues" evidence="2">
    <location>
        <begin position="47"/>
        <end position="58"/>
    </location>
</feature>
<feature type="coiled-coil region" evidence="1">
    <location>
        <begin position="959"/>
        <end position="999"/>
    </location>
</feature>
<dbReference type="Pfam" id="PF25769">
    <property type="entry name" value="PLK4_bind_CEP152"/>
    <property type="match status" value="1"/>
</dbReference>
<comment type="caution">
    <text evidence="4">The sequence shown here is derived from an EMBL/GenBank/DDBJ whole genome shotgun (WGS) entry which is preliminary data.</text>
</comment>
<evidence type="ECO:0000313" key="5">
    <source>
        <dbReference type="Proteomes" id="UP000524558"/>
    </source>
</evidence>
<dbReference type="PANTHER" id="PTHR10337:SF6">
    <property type="entry name" value="CENTROSOMAL PROTEIN OF 152 KDA"/>
    <property type="match status" value="1"/>
</dbReference>
<name>A0A7K5N843_CHRMC</name>
<dbReference type="InterPro" id="IPR057664">
    <property type="entry name" value="CEP152_PLK4_bind"/>
</dbReference>
<evidence type="ECO:0000256" key="1">
    <source>
        <dbReference type="SAM" id="Coils"/>
    </source>
</evidence>